<feature type="domain" description="Nucleotidyl transferase" evidence="7">
    <location>
        <begin position="70"/>
        <end position="257"/>
    </location>
</feature>
<dbReference type="GO" id="GO:0120508">
    <property type="term" value="C:GDP-mannose pyrophosphorylase complex"/>
    <property type="evidence" value="ECO:0007669"/>
    <property type="project" value="Ensembl"/>
</dbReference>
<dbReference type="PANTHER" id="PTHR22572">
    <property type="entry name" value="SUGAR-1-PHOSPHATE GUANYL TRANSFERASE"/>
    <property type="match status" value="1"/>
</dbReference>
<sequence length="381" mass="41932">MKALILVGGYGTRLRPLTLSTPKPLVEFCNKPILLHQLEALRQVGSARAPNPAPAAPRPPPLTHFPLPRQAGVDHVILAVSYMSEVLEGAMREQEQRLDIRISLSHEKEPLGTAGPLALARELLTESSEPFFVLNSDVICDFPFTDMVRFHKHHGKEGSIVVTKVEEPSKYGVVVCEAETGRIHRFVEKPQVFVSNKINAGMYIFNPSLLHRIQLRPTSIEKEIFPVMAQDAELYAMELQGFWMDIGQPKDFLTGMCMFLQSLKVQHPERLHAGPGFVGNVLVDPSAQIGENCTIGPNVTIGAGVVVEDGVRIKRCTILKGSRIRSHSWLESCIVGWLSSVGQWVSYLVDRRMPAAGPSSQGAGCVSITDTCWLVDSTHGC</sequence>
<dbReference type="EC" id="2.7.7.13" evidence="3"/>
<keyword evidence="6" id="KW-0342">GTP-binding</keyword>
<name>A0A8C3FVW1_CHRPI</name>
<dbReference type="FunFam" id="3.90.550.10:FF:000013">
    <property type="entry name" value="mannose-1-phosphate guanyltransferase beta"/>
    <property type="match status" value="1"/>
</dbReference>
<evidence type="ECO:0000256" key="4">
    <source>
        <dbReference type="ARBA" id="ARBA00022679"/>
    </source>
</evidence>
<dbReference type="InterPro" id="IPR029044">
    <property type="entry name" value="Nucleotide-diphossugar_trans"/>
</dbReference>
<keyword evidence="4" id="KW-0808">Transferase</keyword>
<comment type="pathway">
    <text evidence="1">Nucleotide-sugar biosynthesis; GDP-alpha-D-mannose biosynthesis; GDP-alpha-D-mannose from alpha-D-mannose 1-phosphate (GTP route): step 1/1.</text>
</comment>
<dbReference type="InterPro" id="IPR011004">
    <property type="entry name" value="Trimer_LpxA-like_sf"/>
</dbReference>
<proteinExistence type="inferred from homology"/>
<dbReference type="Ensembl" id="ENSCPBT00000017486.1">
    <property type="protein sequence ID" value="ENSCPBP00000014740.1"/>
    <property type="gene ID" value="ENSCPBG00000010946.1"/>
</dbReference>
<dbReference type="SUPFAM" id="SSF53448">
    <property type="entry name" value="Nucleotide-diphospho-sugar transferases"/>
    <property type="match status" value="1"/>
</dbReference>
<dbReference type="InterPro" id="IPR056729">
    <property type="entry name" value="GMPPB_C"/>
</dbReference>
<evidence type="ECO:0000259" key="7">
    <source>
        <dbReference type="Pfam" id="PF00483"/>
    </source>
</evidence>
<keyword evidence="5" id="KW-0547">Nucleotide-binding</keyword>
<evidence type="ECO:0000313" key="10">
    <source>
        <dbReference type="Proteomes" id="UP000694380"/>
    </source>
</evidence>
<organism evidence="9 10">
    <name type="scientific">Chrysemys picta bellii</name>
    <name type="common">Western painted turtle</name>
    <name type="synonym">Emys bellii</name>
    <dbReference type="NCBI Taxonomy" id="8478"/>
    <lineage>
        <taxon>Eukaryota</taxon>
        <taxon>Metazoa</taxon>
        <taxon>Chordata</taxon>
        <taxon>Craniata</taxon>
        <taxon>Vertebrata</taxon>
        <taxon>Euteleostomi</taxon>
        <taxon>Archelosauria</taxon>
        <taxon>Testudinata</taxon>
        <taxon>Testudines</taxon>
        <taxon>Cryptodira</taxon>
        <taxon>Durocryptodira</taxon>
        <taxon>Testudinoidea</taxon>
        <taxon>Emydidae</taxon>
        <taxon>Chrysemys</taxon>
    </lineage>
</organism>
<dbReference type="InterPro" id="IPR050486">
    <property type="entry name" value="Mannose-1P_guanyltransferase"/>
</dbReference>
<evidence type="ECO:0000313" key="9">
    <source>
        <dbReference type="Ensembl" id="ENSCPBP00000014740.1"/>
    </source>
</evidence>
<reference evidence="9" key="1">
    <citation type="submission" date="2025-08" db="UniProtKB">
        <authorList>
            <consortium name="Ensembl"/>
        </authorList>
    </citation>
    <scope>IDENTIFICATION</scope>
</reference>
<dbReference type="InterPro" id="IPR045233">
    <property type="entry name" value="GMPPB_N"/>
</dbReference>
<dbReference type="Pfam" id="PF00483">
    <property type="entry name" value="NTP_transferase"/>
    <property type="match status" value="2"/>
</dbReference>
<protein>
    <recommendedName>
        <fullName evidence="3">mannose-1-phosphate guanylyltransferase</fullName>
        <ecNumber evidence="3">2.7.7.13</ecNumber>
    </recommendedName>
</protein>
<feature type="domain" description="Nucleotidyl transferase" evidence="7">
    <location>
        <begin position="2"/>
        <end position="45"/>
    </location>
</feature>
<dbReference type="GO" id="GO:0004475">
    <property type="term" value="F:mannose-1-phosphate guanylyltransferase (GTP) activity"/>
    <property type="evidence" value="ECO:0007669"/>
    <property type="project" value="UniProtKB-EC"/>
</dbReference>
<dbReference type="CDD" id="cd06425">
    <property type="entry name" value="M1P_guanylylT_B_like_N"/>
    <property type="match status" value="1"/>
</dbReference>
<evidence type="ECO:0000256" key="3">
    <source>
        <dbReference type="ARBA" id="ARBA00012387"/>
    </source>
</evidence>
<evidence type="ECO:0000256" key="1">
    <source>
        <dbReference type="ARBA" id="ARBA00004823"/>
    </source>
</evidence>
<keyword evidence="10" id="KW-1185">Reference proteome</keyword>
<evidence type="ECO:0000256" key="5">
    <source>
        <dbReference type="ARBA" id="ARBA00022741"/>
    </source>
</evidence>
<dbReference type="GO" id="GO:0061728">
    <property type="term" value="P:GDP-mannose biosynthetic process from mannose"/>
    <property type="evidence" value="ECO:0007669"/>
    <property type="project" value="Ensembl"/>
</dbReference>
<dbReference type="PROSITE" id="PS00101">
    <property type="entry name" value="HEXAPEP_TRANSFERASES"/>
    <property type="match status" value="1"/>
</dbReference>
<accession>A0A8C3FVW1</accession>
<dbReference type="GO" id="GO:0005829">
    <property type="term" value="C:cytosol"/>
    <property type="evidence" value="ECO:0007669"/>
    <property type="project" value="Ensembl"/>
</dbReference>
<comment type="similarity">
    <text evidence="2">Belongs to the transferase hexapeptide repeat family.</text>
</comment>
<reference evidence="9" key="2">
    <citation type="submission" date="2025-09" db="UniProtKB">
        <authorList>
            <consortium name="Ensembl"/>
        </authorList>
    </citation>
    <scope>IDENTIFICATION</scope>
</reference>
<dbReference type="Proteomes" id="UP000694380">
    <property type="component" value="Unplaced"/>
</dbReference>
<dbReference type="Pfam" id="PF25087">
    <property type="entry name" value="GMPPB_C"/>
    <property type="match status" value="1"/>
</dbReference>
<dbReference type="Gene3D" id="3.90.550.10">
    <property type="entry name" value="Spore Coat Polysaccharide Biosynthesis Protein SpsA, Chain A"/>
    <property type="match status" value="2"/>
</dbReference>
<dbReference type="AlphaFoldDB" id="A0A8C3FVW1"/>
<dbReference type="UniPathway" id="UPA00126">
    <property type="reaction ID" value="UER00930"/>
</dbReference>
<dbReference type="GeneTree" id="ENSGT00940000158909"/>
<dbReference type="Gene3D" id="2.160.10.10">
    <property type="entry name" value="Hexapeptide repeat proteins"/>
    <property type="match status" value="1"/>
</dbReference>
<dbReference type="InterPro" id="IPR005835">
    <property type="entry name" value="NTP_transferase_dom"/>
</dbReference>
<dbReference type="GO" id="GO:0005525">
    <property type="term" value="F:GTP binding"/>
    <property type="evidence" value="ECO:0007669"/>
    <property type="project" value="UniProtKB-KW"/>
</dbReference>
<evidence type="ECO:0000259" key="8">
    <source>
        <dbReference type="Pfam" id="PF25087"/>
    </source>
</evidence>
<gene>
    <name evidence="9" type="primary">GMPPB</name>
</gene>
<evidence type="ECO:0000256" key="2">
    <source>
        <dbReference type="ARBA" id="ARBA00007274"/>
    </source>
</evidence>
<feature type="domain" description="Mannose-1-phosphate guanyltransferase C-terminal" evidence="8">
    <location>
        <begin position="278"/>
        <end position="345"/>
    </location>
</feature>
<evidence type="ECO:0000256" key="6">
    <source>
        <dbReference type="ARBA" id="ARBA00023134"/>
    </source>
</evidence>
<dbReference type="InterPro" id="IPR018357">
    <property type="entry name" value="Hexapep_transf_CS"/>
</dbReference>
<dbReference type="SUPFAM" id="SSF51161">
    <property type="entry name" value="Trimeric LpxA-like enzymes"/>
    <property type="match status" value="1"/>
</dbReference>